<dbReference type="Proteomes" id="UP000260351">
    <property type="component" value="Unassembled WGS sequence"/>
</dbReference>
<feature type="transmembrane region" description="Helical" evidence="12">
    <location>
        <begin position="195"/>
        <end position="217"/>
    </location>
</feature>
<evidence type="ECO:0000256" key="2">
    <source>
        <dbReference type="ARBA" id="ARBA00009779"/>
    </source>
</evidence>
<feature type="binding site" evidence="12">
    <location>
        <position position="145"/>
    </location>
    <ligand>
        <name>Zn(2+)</name>
        <dbReference type="ChEBI" id="CHEBI:29105"/>
        <note>catalytic</note>
    </ligand>
</feature>
<evidence type="ECO:0000256" key="6">
    <source>
        <dbReference type="ARBA" id="ARBA00022723"/>
    </source>
</evidence>
<dbReference type="EC" id="3.4.24.-" evidence="12"/>
<evidence type="ECO:0000256" key="11">
    <source>
        <dbReference type="ARBA" id="ARBA00023136"/>
    </source>
</evidence>
<evidence type="ECO:0000256" key="5">
    <source>
        <dbReference type="ARBA" id="ARBA00022692"/>
    </source>
</evidence>
<dbReference type="GO" id="GO:0004222">
    <property type="term" value="F:metalloendopeptidase activity"/>
    <property type="evidence" value="ECO:0007669"/>
    <property type="project" value="UniProtKB-UniRule"/>
</dbReference>
<dbReference type="GO" id="GO:0005886">
    <property type="term" value="C:plasma membrane"/>
    <property type="evidence" value="ECO:0007669"/>
    <property type="project" value="UniProtKB-SubCell"/>
</dbReference>
<feature type="transmembrane region" description="Helical" evidence="12">
    <location>
        <begin position="39"/>
        <end position="59"/>
    </location>
</feature>
<organism evidence="14 15">
    <name type="scientific">Wenzhouxiangella sediminis</name>
    <dbReference type="NCBI Taxonomy" id="1792836"/>
    <lineage>
        <taxon>Bacteria</taxon>
        <taxon>Pseudomonadati</taxon>
        <taxon>Pseudomonadota</taxon>
        <taxon>Gammaproteobacteria</taxon>
        <taxon>Chromatiales</taxon>
        <taxon>Wenzhouxiangellaceae</taxon>
        <taxon>Wenzhouxiangella</taxon>
    </lineage>
</organism>
<comment type="subcellular location">
    <subcellularLocation>
        <location evidence="1 12">Cell membrane</location>
        <topology evidence="1 12">Multi-pass membrane protein</topology>
    </subcellularLocation>
</comment>
<name>A0A3E1KCF4_9GAMM</name>
<keyword evidence="8 12" id="KW-0862">Zinc</keyword>
<comment type="caution">
    <text evidence="14">The sequence shown here is derived from an EMBL/GenBank/DDBJ whole genome shotgun (WGS) entry which is preliminary data.</text>
</comment>
<evidence type="ECO:0000256" key="8">
    <source>
        <dbReference type="ARBA" id="ARBA00022833"/>
    </source>
</evidence>
<keyword evidence="10 12" id="KW-0482">Metalloprotease</keyword>
<feature type="binding site" evidence="12">
    <location>
        <position position="149"/>
    </location>
    <ligand>
        <name>Zn(2+)</name>
        <dbReference type="ChEBI" id="CHEBI:29105"/>
        <note>catalytic</note>
    </ligand>
</feature>
<evidence type="ECO:0000256" key="10">
    <source>
        <dbReference type="ARBA" id="ARBA00023049"/>
    </source>
</evidence>
<evidence type="ECO:0000256" key="3">
    <source>
        <dbReference type="ARBA" id="ARBA00022475"/>
    </source>
</evidence>
<dbReference type="EMBL" id="QUZK01000014">
    <property type="protein sequence ID" value="RFF31907.1"/>
    <property type="molecule type" value="Genomic_DNA"/>
</dbReference>
<keyword evidence="15" id="KW-1185">Reference proteome</keyword>
<evidence type="ECO:0000256" key="12">
    <source>
        <dbReference type="HAMAP-Rule" id="MF_00188"/>
    </source>
</evidence>
<protein>
    <recommendedName>
        <fullName evidence="12">Protease HtpX</fullName>
        <ecNumber evidence="12">3.4.24.-</ecNumber>
    </recommendedName>
    <alternativeName>
        <fullName evidence="12">Heat shock protein HtpX</fullName>
    </alternativeName>
</protein>
<keyword evidence="9 12" id="KW-1133">Transmembrane helix</keyword>
<dbReference type="Pfam" id="PF01435">
    <property type="entry name" value="Peptidase_M48"/>
    <property type="match status" value="1"/>
</dbReference>
<dbReference type="CDD" id="cd07335">
    <property type="entry name" value="M48B_HtpX_like"/>
    <property type="match status" value="1"/>
</dbReference>
<feature type="binding site" evidence="12">
    <location>
        <position position="222"/>
    </location>
    <ligand>
        <name>Zn(2+)</name>
        <dbReference type="ChEBI" id="CHEBI:29105"/>
        <note>catalytic</note>
    </ligand>
</feature>
<keyword evidence="4 12" id="KW-0645">Protease</keyword>
<keyword evidence="11 12" id="KW-0472">Membrane</keyword>
<keyword evidence="3 12" id="KW-1003">Cell membrane</keyword>
<dbReference type="Gene3D" id="3.30.2010.10">
    <property type="entry name" value="Metalloproteases ('zincins'), catalytic domain"/>
    <property type="match status" value="1"/>
</dbReference>
<dbReference type="GO" id="GO:0008270">
    <property type="term" value="F:zinc ion binding"/>
    <property type="evidence" value="ECO:0007669"/>
    <property type="project" value="UniProtKB-UniRule"/>
</dbReference>
<dbReference type="HAMAP" id="MF_00188">
    <property type="entry name" value="Pept_M48_protease_HtpX"/>
    <property type="match status" value="1"/>
</dbReference>
<evidence type="ECO:0000313" key="15">
    <source>
        <dbReference type="Proteomes" id="UP000260351"/>
    </source>
</evidence>
<dbReference type="InterPro" id="IPR050083">
    <property type="entry name" value="HtpX_protease"/>
</dbReference>
<feature type="transmembrane region" description="Helical" evidence="12">
    <location>
        <begin position="155"/>
        <end position="175"/>
    </location>
</feature>
<dbReference type="InterPro" id="IPR022919">
    <property type="entry name" value="Pept_M48_protease_HtpX"/>
</dbReference>
<sequence length="293" mass="31617">MRRIVLFLATNLAVLVVLGTVMNLLEPWLVRQGIDVNNAAILIIAVVFGMGGAIVSLLMSKKIALMSTRAHVIEKPRNGTEQWLVDTVARQAKEAGIGMPDVAIYDAPEPNAFATGASRNNALVAVSSGLLQHMRPNEVEAVLAHEVSHVANGDMVTMTLLQGVLNTLVLLLSRVLGQIIDRAVFRSERGYGPGYFLVVIVLQIVLGILASMITMAFSRWREFRADAGGAKLAGRQNMIAALKRLGQVHGPAQLPESVEAFGIRGRVGGGIRRLLMSHPPLEERIRALSEGAR</sequence>
<evidence type="ECO:0000256" key="1">
    <source>
        <dbReference type="ARBA" id="ARBA00004651"/>
    </source>
</evidence>
<dbReference type="InterPro" id="IPR001915">
    <property type="entry name" value="Peptidase_M48"/>
</dbReference>
<feature type="active site" evidence="12">
    <location>
        <position position="146"/>
    </location>
</feature>
<evidence type="ECO:0000313" key="14">
    <source>
        <dbReference type="EMBL" id="RFF31907.1"/>
    </source>
</evidence>
<keyword evidence="12" id="KW-0346">Stress response</keyword>
<dbReference type="RefSeq" id="WP_116649565.1">
    <property type="nucleotide sequence ID" value="NZ_QUZK01000014.1"/>
</dbReference>
<evidence type="ECO:0000256" key="9">
    <source>
        <dbReference type="ARBA" id="ARBA00022989"/>
    </source>
</evidence>
<keyword evidence="6 12" id="KW-0479">Metal-binding</keyword>
<evidence type="ECO:0000259" key="13">
    <source>
        <dbReference type="Pfam" id="PF01435"/>
    </source>
</evidence>
<comment type="cofactor">
    <cofactor evidence="12">
        <name>Zn(2+)</name>
        <dbReference type="ChEBI" id="CHEBI:29105"/>
    </cofactor>
    <text evidence="12">Binds 1 zinc ion per subunit.</text>
</comment>
<dbReference type="AlphaFoldDB" id="A0A3E1KCF4"/>
<gene>
    <name evidence="12 14" type="primary">htpX</name>
    <name evidence="14" type="ORF">DZC52_02630</name>
</gene>
<evidence type="ECO:0000256" key="7">
    <source>
        <dbReference type="ARBA" id="ARBA00022801"/>
    </source>
</evidence>
<reference evidence="14 15" key="1">
    <citation type="submission" date="2018-08" db="EMBL/GenBank/DDBJ databases">
        <title>Wenzhouxiangella salilacus sp. nov., a novel bacterium isolated from a saline lake in Xinjiang Province, China.</title>
        <authorList>
            <person name="Han S."/>
        </authorList>
    </citation>
    <scope>NUCLEOTIDE SEQUENCE [LARGE SCALE GENOMIC DNA]</scope>
    <source>
        <strain evidence="14 15">XDB06</strain>
    </source>
</reference>
<dbReference type="PANTHER" id="PTHR43221">
    <property type="entry name" value="PROTEASE HTPX"/>
    <property type="match status" value="1"/>
</dbReference>
<dbReference type="NCBIfam" id="NF003965">
    <property type="entry name" value="PRK05457.1"/>
    <property type="match status" value="1"/>
</dbReference>
<keyword evidence="5 12" id="KW-0812">Transmembrane</keyword>
<accession>A0A3E1KCF4</accession>
<keyword evidence="7 12" id="KW-0378">Hydrolase</keyword>
<evidence type="ECO:0000256" key="4">
    <source>
        <dbReference type="ARBA" id="ARBA00022670"/>
    </source>
</evidence>
<dbReference type="PANTHER" id="PTHR43221:SF1">
    <property type="entry name" value="PROTEASE HTPX"/>
    <property type="match status" value="1"/>
</dbReference>
<dbReference type="GO" id="GO:0006508">
    <property type="term" value="P:proteolysis"/>
    <property type="evidence" value="ECO:0007669"/>
    <property type="project" value="UniProtKB-KW"/>
</dbReference>
<dbReference type="OrthoDB" id="15218at2"/>
<feature type="domain" description="Peptidase M48" evidence="13">
    <location>
        <begin position="80"/>
        <end position="290"/>
    </location>
</feature>
<proteinExistence type="inferred from homology"/>
<comment type="similarity">
    <text evidence="2 12">Belongs to the peptidase M48B family.</text>
</comment>